<proteinExistence type="predicted"/>
<gene>
    <name evidence="2" type="ORF">TIFTF001_029221</name>
</gene>
<feature type="region of interest" description="Disordered" evidence="1">
    <location>
        <begin position="1"/>
        <end position="22"/>
    </location>
</feature>
<evidence type="ECO:0000313" key="2">
    <source>
        <dbReference type="EMBL" id="GMN60144.1"/>
    </source>
</evidence>
<keyword evidence="3" id="KW-1185">Reference proteome</keyword>
<dbReference type="Proteomes" id="UP001187192">
    <property type="component" value="Unassembled WGS sequence"/>
</dbReference>
<sequence length="94" mass="11083">MEDCYKELEASSEIHHDERTQNDEEWELFADDSLREEEKQDLCIDEESQEDVYEPRPLEISIVEPPPNKHDHIYEDPIWPTPPAPTVASFLHAH</sequence>
<evidence type="ECO:0000313" key="3">
    <source>
        <dbReference type="Proteomes" id="UP001187192"/>
    </source>
</evidence>
<dbReference type="AlphaFoldDB" id="A0AA88DRG0"/>
<organism evidence="2 3">
    <name type="scientific">Ficus carica</name>
    <name type="common">Common fig</name>
    <dbReference type="NCBI Taxonomy" id="3494"/>
    <lineage>
        <taxon>Eukaryota</taxon>
        <taxon>Viridiplantae</taxon>
        <taxon>Streptophyta</taxon>
        <taxon>Embryophyta</taxon>
        <taxon>Tracheophyta</taxon>
        <taxon>Spermatophyta</taxon>
        <taxon>Magnoliopsida</taxon>
        <taxon>eudicotyledons</taxon>
        <taxon>Gunneridae</taxon>
        <taxon>Pentapetalae</taxon>
        <taxon>rosids</taxon>
        <taxon>fabids</taxon>
        <taxon>Rosales</taxon>
        <taxon>Moraceae</taxon>
        <taxon>Ficeae</taxon>
        <taxon>Ficus</taxon>
    </lineage>
</organism>
<dbReference type="EMBL" id="BTGU01000095">
    <property type="protein sequence ID" value="GMN60144.1"/>
    <property type="molecule type" value="Genomic_DNA"/>
</dbReference>
<comment type="caution">
    <text evidence="2">The sequence shown here is derived from an EMBL/GenBank/DDBJ whole genome shotgun (WGS) entry which is preliminary data.</text>
</comment>
<evidence type="ECO:0000256" key="1">
    <source>
        <dbReference type="SAM" id="MobiDB-lite"/>
    </source>
</evidence>
<protein>
    <submittedName>
        <fullName evidence="2">Uncharacterized protein</fullName>
    </submittedName>
</protein>
<name>A0AA88DRG0_FICCA</name>
<reference evidence="2" key="1">
    <citation type="submission" date="2023-07" db="EMBL/GenBank/DDBJ databases">
        <title>draft genome sequence of fig (Ficus carica).</title>
        <authorList>
            <person name="Takahashi T."/>
            <person name="Nishimura K."/>
        </authorList>
    </citation>
    <scope>NUCLEOTIDE SEQUENCE</scope>
</reference>
<feature type="region of interest" description="Disordered" evidence="1">
    <location>
        <begin position="62"/>
        <end position="81"/>
    </location>
</feature>
<accession>A0AA88DRG0</accession>